<organism evidence="3 4">
    <name type="scientific">Tanacetum coccineum</name>
    <dbReference type="NCBI Taxonomy" id="301880"/>
    <lineage>
        <taxon>Eukaryota</taxon>
        <taxon>Viridiplantae</taxon>
        <taxon>Streptophyta</taxon>
        <taxon>Embryophyta</taxon>
        <taxon>Tracheophyta</taxon>
        <taxon>Spermatophyta</taxon>
        <taxon>Magnoliopsida</taxon>
        <taxon>eudicotyledons</taxon>
        <taxon>Gunneridae</taxon>
        <taxon>Pentapetalae</taxon>
        <taxon>asterids</taxon>
        <taxon>campanulids</taxon>
        <taxon>Asterales</taxon>
        <taxon>Asteraceae</taxon>
        <taxon>Asteroideae</taxon>
        <taxon>Anthemideae</taxon>
        <taxon>Anthemidinae</taxon>
        <taxon>Tanacetum</taxon>
    </lineage>
</organism>
<dbReference type="Proteomes" id="UP001151760">
    <property type="component" value="Unassembled WGS sequence"/>
</dbReference>
<reference evidence="3" key="2">
    <citation type="submission" date="2022-01" db="EMBL/GenBank/DDBJ databases">
        <authorList>
            <person name="Yamashiro T."/>
            <person name="Shiraishi A."/>
            <person name="Satake H."/>
            <person name="Nakayama K."/>
        </authorList>
    </citation>
    <scope>NUCLEOTIDE SEQUENCE</scope>
</reference>
<feature type="region of interest" description="Disordered" evidence="2">
    <location>
        <begin position="714"/>
        <end position="749"/>
    </location>
</feature>
<comment type="caution">
    <text evidence="3">The sequence shown here is derived from an EMBL/GenBank/DDBJ whole genome shotgun (WGS) entry which is preliminary data.</text>
</comment>
<gene>
    <name evidence="3" type="ORF">Tco_1067025</name>
</gene>
<dbReference type="PANTHER" id="PTHR45023:SF4">
    <property type="entry name" value="GLYCINE-RICH PROTEIN-RELATED"/>
    <property type="match status" value="1"/>
</dbReference>
<dbReference type="EMBL" id="BQNB010019437">
    <property type="protein sequence ID" value="GJT85308.1"/>
    <property type="molecule type" value="Genomic_DNA"/>
</dbReference>
<evidence type="ECO:0008006" key="5">
    <source>
        <dbReference type="Google" id="ProtNLM"/>
    </source>
</evidence>
<evidence type="ECO:0000313" key="4">
    <source>
        <dbReference type="Proteomes" id="UP001151760"/>
    </source>
</evidence>
<keyword evidence="1" id="KW-0175">Coiled coil</keyword>
<feature type="compositionally biased region" description="Low complexity" evidence="2">
    <location>
        <begin position="51"/>
        <end position="62"/>
    </location>
</feature>
<evidence type="ECO:0000256" key="2">
    <source>
        <dbReference type="SAM" id="MobiDB-lite"/>
    </source>
</evidence>
<reference evidence="3" key="1">
    <citation type="journal article" date="2022" name="Int. J. Mol. Sci.">
        <title>Draft Genome of Tanacetum Coccineum: Genomic Comparison of Closely Related Tanacetum-Family Plants.</title>
        <authorList>
            <person name="Yamashiro T."/>
            <person name="Shiraishi A."/>
            <person name="Nakayama K."/>
            <person name="Satake H."/>
        </authorList>
    </citation>
    <scope>NUCLEOTIDE SEQUENCE</scope>
</reference>
<feature type="compositionally biased region" description="Low complexity" evidence="2">
    <location>
        <begin position="12"/>
        <end position="33"/>
    </location>
</feature>
<protein>
    <recommendedName>
        <fullName evidence="5">Myb/SANT-like domain-containing protein</fullName>
    </recommendedName>
</protein>
<sequence>MLNDPQNQILGSSSANPNPNFPNYNPFSNPDQQILFQQWQLQQQMFHTNISQKQSDNSQQQSHEIQKEEDETLPTPLSKKPGSRGKRVKKMATRNVDPEPEPKTQAEVIKVRNFWSQDEELLLAECFIQISKDPKIGSDQKNDTFWYKILDVYNDQAEKRGFLIRTKNMLTGKWTYMNRKVGKFYSLVNETKVMSGENEENWMTRVEILYKAHTKSDFKHNNAWAFLKDKHKWKNPNRQMQDDTFRFKPSNVSRNDSTTIRARPKGKMERIDREVNSRVELNNSKKVAEDLKVLQMSTDGIDPIDAAIINAQKARICSGLRKGLTFLTTFYLHHSPMEKPQEDNPADQSYGLKEWDESVTINVCFTFSNMDINYYFKKKTGIRKRIKMAKREMRSRAMAAERIEVMTTDKNESMANGGAGQRNGGAGQWRTVVQVNRMVVQVNGERWCRSTSNGGAEFVVGKQTCILQSVRGRSEIRQKIITWVSTERRGRPYEPAPALESNIMVMLLRFVEEYGIAMCYDPQLPSSEQTALDALEGYIPLYLSLFSIGEPSLPLFISLCNVGPAGDCLSVKKGLTLVLDACSALITDFRHSLGTFAFPYPKEPFDEPLRDHLVRHPFEAQTFPKPILYLAGLASSWEDVFLKFYEEAWLNSYFLASPAKESIDVGSTSMEYAKDVDDDDQGMVAAEGKKCSITADLEDGVIVVRLSTIGRSSKLEGKKQKQECPRRTSLRGSVPPLPTSAPKGVGKHPRRKLDDLSFDDLVNVYDVHIFHVVMAGNMLANKSRILSQEHAQLKNDVVSLKSKNMSLNHRVSKLEDNLSRSQNNQDVEGSQVVKDLRSENARVVEELSLLRKVVASTEDSQKKLFEELDRLRPSEIEALSSKLKIDDLERVELIKDFLPLVVKRLLGSDHFNQAMSDLQQKTMVLRRVNALDELCNLGSYWKPSDIDDYDLMAKKIFDEAAEAFEKLEFPYISLLLENAGKSLGELTAIKPPTYQESTSSPQ</sequence>
<feature type="compositionally biased region" description="Basic and acidic residues" evidence="2">
    <location>
        <begin position="714"/>
        <end position="726"/>
    </location>
</feature>
<feature type="coiled-coil region" evidence="1">
    <location>
        <begin position="797"/>
        <end position="824"/>
    </location>
</feature>
<proteinExistence type="predicted"/>
<evidence type="ECO:0000313" key="3">
    <source>
        <dbReference type="EMBL" id="GJT85308.1"/>
    </source>
</evidence>
<feature type="compositionally biased region" description="Polar residues" evidence="2">
    <location>
        <begin position="1"/>
        <end position="11"/>
    </location>
</feature>
<feature type="region of interest" description="Disordered" evidence="2">
    <location>
        <begin position="1"/>
        <end position="33"/>
    </location>
</feature>
<feature type="region of interest" description="Disordered" evidence="2">
    <location>
        <begin position="46"/>
        <end position="103"/>
    </location>
</feature>
<keyword evidence="4" id="KW-1185">Reference proteome</keyword>
<evidence type="ECO:0000256" key="1">
    <source>
        <dbReference type="SAM" id="Coils"/>
    </source>
</evidence>
<dbReference type="PANTHER" id="PTHR45023">
    <property type="match status" value="1"/>
</dbReference>
<name>A0ABQ5HBP0_9ASTR</name>
<accession>A0ABQ5HBP0</accession>
<feature type="compositionally biased region" description="Basic residues" evidence="2">
    <location>
        <begin position="81"/>
        <end position="92"/>
    </location>
</feature>